<dbReference type="Proteomes" id="UP000093514">
    <property type="component" value="Unassembled WGS sequence"/>
</dbReference>
<dbReference type="OrthoDB" id="9803495at2"/>
<proteinExistence type="inferred from homology"/>
<dbReference type="RefSeq" id="WP_068717199.1">
    <property type="nucleotide sequence ID" value="NZ_LWDV01000008.1"/>
</dbReference>
<evidence type="ECO:0000313" key="4">
    <source>
        <dbReference type="Proteomes" id="UP000093514"/>
    </source>
</evidence>
<reference evidence="3 4" key="2">
    <citation type="submission" date="2016-08" db="EMBL/GenBank/DDBJ databases">
        <title>Orenia metallireducens sp. nov. strain Z6, a Novel Metal-reducing Firmicute from the Deep Subsurface.</title>
        <authorList>
            <person name="Maxim B.I."/>
            <person name="Kenneth K."/>
            <person name="Flynn T.M."/>
            <person name="Oloughlin E.J."/>
            <person name="Locke R.A."/>
            <person name="Weber J.R."/>
            <person name="Egan S.M."/>
            <person name="Mackie R.I."/>
            <person name="Cann I.K."/>
        </authorList>
    </citation>
    <scope>NUCLEOTIDE SEQUENCE [LARGE SCALE GENOMIC DNA]</scope>
    <source>
        <strain evidence="3 4">Z6</strain>
    </source>
</reference>
<dbReference type="EMBL" id="LWDV01000008">
    <property type="protein sequence ID" value="OCL27379.1"/>
    <property type="molecule type" value="Genomic_DNA"/>
</dbReference>
<dbReference type="Gene3D" id="1.10.1760.20">
    <property type="match status" value="1"/>
</dbReference>
<organism evidence="3 4">
    <name type="scientific">Orenia metallireducens</name>
    <dbReference type="NCBI Taxonomy" id="1413210"/>
    <lineage>
        <taxon>Bacteria</taxon>
        <taxon>Bacillati</taxon>
        <taxon>Bacillota</taxon>
        <taxon>Clostridia</taxon>
        <taxon>Halanaerobiales</taxon>
        <taxon>Halobacteroidaceae</taxon>
        <taxon>Orenia</taxon>
    </lineage>
</organism>
<sequence length="189" mass="20618">MNIKTREMILVALFAALTAIGAFIKIPTPFGVPFSMQPLFVIFAANLLGSRLGLMSQLIYIFIGLIGIPIFTSGGGPAYVLNPTFGYLVGFAIGAYIIGKIIESSEKNFKNFILANFVGLLVFYFFGVTHLYLIMNFYLGKTYPINSALIGGFLIFLPFDVIKAIISAVISKEVIERVENAIATASPRN</sequence>
<protein>
    <recommendedName>
        <fullName evidence="2">Biotin transporter</fullName>
    </recommendedName>
</protein>
<dbReference type="Pfam" id="PF02632">
    <property type="entry name" value="BioY"/>
    <property type="match status" value="1"/>
</dbReference>
<name>A0A1C0AAV5_9FIRM</name>
<comment type="caution">
    <text evidence="3">The sequence shown here is derived from an EMBL/GenBank/DDBJ whole genome shotgun (WGS) entry which is preliminary data.</text>
</comment>
<evidence type="ECO:0000313" key="3">
    <source>
        <dbReference type="EMBL" id="OCL27379.1"/>
    </source>
</evidence>
<dbReference type="GO" id="GO:0015225">
    <property type="term" value="F:biotin transmembrane transporter activity"/>
    <property type="evidence" value="ECO:0007669"/>
    <property type="project" value="UniProtKB-UniRule"/>
</dbReference>
<dbReference type="AlphaFoldDB" id="A0A1C0AAV5"/>
<gene>
    <name evidence="3" type="ORF">U472_07940</name>
</gene>
<keyword evidence="2" id="KW-0813">Transport</keyword>
<accession>A0A1C0AAV5</accession>
<dbReference type="PANTHER" id="PTHR34295">
    <property type="entry name" value="BIOTIN TRANSPORTER BIOY"/>
    <property type="match status" value="1"/>
</dbReference>
<comment type="similarity">
    <text evidence="1 2">Belongs to the BioY family.</text>
</comment>
<evidence type="ECO:0000256" key="1">
    <source>
        <dbReference type="ARBA" id="ARBA00010692"/>
    </source>
</evidence>
<keyword evidence="2" id="KW-1003">Cell membrane</keyword>
<reference evidence="4" key="1">
    <citation type="submission" date="2016-07" db="EMBL/GenBank/DDBJ databases">
        <authorList>
            <person name="Florea S."/>
            <person name="Webb J.S."/>
            <person name="Jaromczyk J."/>
            <person name="Schardl C.L."/>
        </authorList>
    </citation>
    <scope>NUCLEOTIDE SEQUENCE [LARGE SCALE GENOMIC DNA]</scope>
    <source>
        <strain evidence="4">Z6</strain>
    </source>
</reference>
<dbReference type="PIRSF" id="PIRSF016661">
    <property type="entry name" value="BioY"/>
    <property type="match status" value="1"/>
</dbReference>
<dbReference type="PANTHER" id="PTHR34295:SF1">
    <property type="entry name" value="BIOTIN TRANSPORTER BIOY"/>
    <property type="match status" value="1"/>
</dbReference>
<dbReference type="InterPro" id="IPR003784">
    <property type="entry name" value="BioY"/>
</dbReference>
<evidence type="ECO:0000256" key="2">
    <source>
        <dbReference type="PIRNR" id="PIRNR016661"/>
    </source>
</evidence>
<keyword evidence="4" id="KW-1185">Reference proteome</keyword>
<dbReference type="GO" id="GO:0005886">
    <property type="term" value="C:plasma membrane"/>
    <property type="evidence" value="ECO:0007669"/>
    <property type="project" value="UniProtKB-SubCell"/>
</dbReference>
<comment type="subcellular location">
    <subcellularLocation>
        <location evidence="2">Cell membrane</location>
        <topology evidence="2">Multi-pass membrane protein</topology>
    </subcellularLocation>
</comment>
<keyword evidence="2" id="KW-0472">Membrane</keyword>